<feature type="domain" description="Leucine-binding protein" evidence="3">
    <location>
        <begin position="21"/>
        <end position="354"/>
    </location>
</feature>
<evidence type="ECO:0000256" key="1">
    <source>
        <dbReference type="ARBA" id="ARBA00010062"/>
    </source>
</evidence>
<evidence type="ECO:0000259" key="3">
    <source>
        <dbReference type="Pfam" id="PF13458"/>
    </source>
</evidence>
<dbReference type="PANTHER" id="PTHR30483">
    <property type="entry name" value="LEUCINE-SPECIFIC-BINDING PROTEIN"/>
    <property type="match status" value="1"/>
</dbReference>
<dbReference type="OrthoDB" id="9783240at2"/>
<protein>
    <submittedName>
        <fullName evidence="4">Ethanolamine utilization protein EutJ</fullName>
    </submittedName>
</protein>
<organism evidence="4 5">
    <name type="scientific">Oceanithermus desulfurans NBRC 100063</name>
    <dbReference type="NCBI Taxonomy" id="1227550"/>
    <lineage>
        <taxon>Bacteria</taxon>
        <taxon>Thermotogati</taxon>
        <taxon>Deinococcota</taxon>
        <taxon>Deinococci</taxon>
        <taxon>Thermales</taxon>
        <taxon>Thermaceae</taxon>
        <taxon>Oceanithermus</taxon>
    </lineage>
</organism>
<proteinExistence type="inferred from homology"/>
<dbReference type="RefSeq" id="WP_147146743.1">
    <property type="nucleotide sequence ID" value="NZ_BJXN01000006.1"/>
</dbReference>
<reference evidence="4 5" key="1">
    <citation type="submission" date="2019-07" db="EMBL/GenBank/DDBJ databases">
        <title>Whole genome shotgun sequence of Oceanithermus desulfurans NBRC 100063.</title>
        <authorList>
            <person name="Hosoyama A."/>
            <person name="Uohara A."/>
            <person name="Ohji S."/>
            <person name="Ichikawa N."/>
        </authorList>
    </citation>
    <scope>NUCLEOTIDE SEQUENCE [LARGE SCALE GENOMIC DNA]</scope>
    <source>
        <strain evidence="4 5">NBRC 100063</strain>
    </source>
</reference>
<dbReference type="InterPro" id="IPR028081">
    <property type="entry name" value="Leu-bd"/>
</dbReference>
<gene>
    <name evidence="4" type="ORF">ODE01S_11330</name>
</gene>
<dbReference type="PANTHER" id="PTHR30483:SF6">
    <property type="entry name" value="PERIPLASMIC BINDING PROTEIN OF ABC TRANSPORTER FOR NATURAL AMINO ACIDS"/>
    <property type="match status" value="1"/>
</dbReference>
<comment type="similarity">
    <text evidence="1">Belongs to the leucine-binding protein family.</text>
</comment>
<dbReference type="Gene3D" id="3.40.50.2300">
    <property type="match status" value="2"/>
</dbReference>
<comment type="caution">
    <text evidence="4">The sequence shown here is derived from an EMBL/GenBank/DDBJ whole genome shotgun (WGS) entry which is preliminary data.</text>
</comment>
<dbReference type="Proteomes" id="UP000321827">
    <property type="component" value="Unassembled WGS sequence"/>
</dbReference>
<keyword evidence="2" id="KW-0732">Signal</keyword>
<dbReference type="SUPFAM" id="SSF53822">
    <property type="entry name" value="Periplasmic binding protein-like I"/>
    <property type="match status" value="1"/>
</dbReference>
<dbReference type="EMBL" id="BJXN01000006">
    <property type="protein sequence ID" value="GEM89699.1"/>
    <property type="molecule type" value="Genomic_DNA"/>
</dbReference>
<evidence type="ECO:0000256" key="2">
    <source>
        <dbReference type="ARBA" id="ARBA00022729"/>
    </source>
</evidence>
<dbReference type="CDD" id="cd06347">
    <property type="entry name" value="PBP1_ABC_LivK_ligand_binding-like"/>
    <property type="match status" value="1"/>
</dbReference>
<evidence type="ECO:0000313" key="4">
    <source>
        <dbReference type="EMBL" id="GEM89699.1"/>
    </source>
</evidence>
<accession>A0A511RJ83</accession>
<dbReference type="Pfam" id="PF13458">
    <property type="entry name" value="Peripla_BP_6"/>
    <property type="match status" value="1"/>
</dbReference>
<sequence>MRKSLLVAALLLIAGSLGLAQVKIGINLELSGRFAAIGNQTLNGIKVANLQTPEVLGQKVELVICDNETTREGSIACAQRFVNEGVIGVLGAISSSMSIPAAEVLQDAGIIMISTSSTNPQTTQIGDFIFRMAYTDDFQGKLAAAYVVKDLGAKKVAVFRQIDDDHSYGLAGFFDETAKKLGAKTLVQDFVANTVDFTAQLNNIRSFKPDAIYYSGFCAEGAPFMKQLREQGFTQQVIGADASDDPQCPEGAGAAFDGYIFTGFATPNLIADPAAKKRAEAFKQKYFEVIKNAKPGDFNGFVLAGADSYNVLVAAIKAAGTTDVKAVRDALANMEHYPGVSGDITYKGTDGTPKDRTIGFYKYEVKSASDWKKIELFGKSTAEVQ</sequence>
<name>A0A511RJ83_9DEIN</name>
<dbReference type="InterPro" id="IPR051010">
    <property type="entry name" value="BCAA_transport"/>
</dbReference>
<dbReference type="AlphaFoldDB" id="A0A511RJ83"/>
<evidence type="ECO:0000313" key="5">
    <source>
        <dbReference type="Proteomes" id="UP000321827"/>
    </source>
</evidence>
<dbReference type="InterPro" id="IPR028082">
    <property type="entry name" value="Peripla_BP_I"/>
</dbReference>